<proteinExistence type="predicted"/>
<dbReference type="WBParaSite" id="RSKR_0000587700.1">
    <property type="protein sequence ID" value="RSKR_0000587700.1"/>
    <property type="gene ID" value="RSKR_0000587700"/>
</dbReference>
<organism evidence="1 2">
    <name type="scientific">Rhabditophanes sp. KR3021</name>
    <dbReference type="NCBI Taxonomy" id="114890"/>
    <lineage>
        <taxon>Eukaryota</taxon>
        <taxon>Metazoa</taxon>
        <taxon>Ecdysozoa</taxon>
        <taxon>Nematoda</taxon>
        <taxon>Chromadorea</taxon>
        <taxon>Rhabditida</taxon>
        <taxon>Tylenchina</taxon>
        <taxon>Panagrolaimomorpha</taxon>
        <taxon>Strongyloidoidea</taxon>
        <taxon>Alloionematidae</taxon>
        <taxon>Rhabditophanes</taxon>
    </lineage>
</organism>
<evidence type="ECO:0000313" key="2">
    <source>
        <dbReference type="WBParaSite" id="RSKR_0000587700.1"/>
    </source>
</evidence>
<dbReference type="Proteomes" id="UP000095286">
    <property type="component" value="Unplaced"/>
</dbReference>
<accession>A0AC35TYS7</accession>
<evidence type="ECO:0000313" key="1">
    <source>
        <dbReference type="Proteomes" id="UP000095286"/>
    </source>
</evidence>
<sequence length="949" mass="107623">MMNPLIGVGALIGKRPNLILWVTFFTILPICSYYLFFPFVIKTDIRRGFAHKNGDSHKEFQIFGDFYNISINHMEIIGVLVKGLNGSRLPITSDVIDAIDKLDKFVENYNYQEHNRTITIKDLFTSRGSFNFLYHAFKLGYDIQQFNVLTNSSLASSIDLTFPNSNVFGHTVFMGTNFFGVQLHPNNTYSPSKIKDVETIALWFMMQANSDNDYEMMKKMELNLYNHFLNNKFSNHCEVKIYGDEVANLEMLKASLRTNEMLIFGIIAMILYMLYVFKQIPFSSQVVLVVAAIASPAIASLLTFSMMGWLDVSLNTMMCITPFLILGIGVDDAFLLFHCYQKNSMILDKGQRMKKAVMIAGPSIAITSLTNTLAFGIGIMSPASQMSNFCICTAIAVFADFILEFVIFAPFLVIVNTDIKRKQHTPLPTNFSSNNQTYWKTYTTFIVSSKGKCCAFVLIVVLYTTAFLGITNMESSFEPKKTFPQDAQLIKVLDNLEDMYSQYAPITFIVNRPPDVANKTDLDNFMALVQNAEAFPEAYPKERTQLWLREYIDYFNVKHNHNLRADQNVTSLNYDLVPTFLIDNFMDDKNIVKWHHKDGKVYVDGFVFLVIAHGKRGWHDRAHMLQRLRNLLLQYSTFNTTVYDYDATIFDLILTVPQELTKAVLLTVGCMTIVCFLIIPDIETTGLAILSVSSISFTLIGALGLLGQDMDPVTMVNVLMAIGFSVDYAAHICSHYYKLKKKALRNGMYIFSPKQKQEMMSNVFSFVGMPMIEAAFSTIICMLPLFLVKVPIVMTFAQTVCLVSSIGTLHGLFITPCLLTINLSSLCSKPHMPIQKPIIGLEPKVEDITLNGIKTPSETSKPTPAKKTKRAKSPNHPKRSLSAFFFWLQENRERIKGQKAGMGVSDVAKVAGLEWNKLTDKKRWEKKAEEDKKRYERDLEAYKNKQITA</sequence>
<name>A0AC35TYS7_9BILA</name>
<reference evidence="2" key="1">
    <citation type="submission" date="2016-11" db="UniProtKB">
        <authorList>
            <consortium name="WormBaseParasite"/>
        </authorList>
    </citation>
    <scope>IDENTIFICATION</scope>
    <source>
        <strain evidence="2">KR3021</strain>
    </source>
</reference>
<protein>
    <submittedName>
        <fullName evidence="2">SSD domain-containing protein</fullName>
    </submittedName>
</protein>